<proteinExistence type="predicted"/>
<comment type="caution">
    <text evidence="1">The sequence shown here is derived from an EMBL/GenBank/DDBJ whole genome shotgun (WGS) entry which is preliminary data.</text>
</comment>
<dbReference type="AlphaFoldDB" id="A0A815RII7"/>
<reference evidence="1" key="1">
    <citation type="submission" date="2021-02" db="EMBL/GenBank/DDBJ databases">
        <authorList>
            <person name="Nowell W R."/>
        </authorList>
    </citation>
    <scope>NUCLEOTIDE SEQUENCE</scope>
</reference>
<name>A0A815RII7_ADIRI</name>
<evidence type="ECO:0000313" key="1">
    <source>
        <dbReference type="EMBL" id="CAF1477845.1"/>
    </source>
</evidence>
<dbReference type="Proteomes" id="UP000663852">
    <property type="component" value="Unassembled WGS sequence"/>
</dbReference>
<dbReference type="EMBL" id="CAJNOJ010000533">
    <property type="protein sequence ID" value="CAF1477845.1"/>
    <property type="molecule type" value="Genomic_DNA"/>
</dbReference>
<accession>A0A815RII7</accession>
<evidence type="ECO:0000313" key="2">
    <source>
        <dbReference type="Proteomes" id="UP000663852"/>
    </source>
</evidence>
<organism evidence="1 2">
    <name type="scientific">Adineta ricciae</name>
    <name type="common">Rotifer</name>
    <dbReference type="NCBI Taxonomy" id="249248"/>
    <lineage>
        <taxon>Eukaryota</taxon>
        <taxon>Metazoa</taxon>
        <taxon>Spiralia</taxon>
        <taxon>Gnathifera</taxon>
        <taxon>Rotifera</taxon>
        <taxon>Eurotatoria</taxon>
        <taxon>Bdelloidea</taxon>
        <taxon>Adinetida</taxon>
        <taxon>Adinetidae</taxon>
        <taxon>Adineta</taxon>
    </lineage>
</organism>
<protein>
    <submittedName>
        <fullName evidence="1">Uncharacterized protein</fullName>
    </submittedName>
</protein>
<gene>
    <name evidence="1" type="ORF">EDS130_LOCUS41234</name>
</gene>
<sequence>MLETGAAVFRQTHSRNWVISFSERTTFEVLAVPTHLTFDCGEVVFFRIRNVAQIDLTNFYTRRNSSNVLRRYM</sequence>